<dbReference type="Pfam" id="PF10355">
    <property type="entry name" value="Ytp1"/>
    <property type="match status" value="1"/>
</dbReference>
<dbReference type="Proteomes" id="UP000323067">
    <property type="component" value="Chromosome v"/>
</dbReference>
<evidence type="ECO:0000313" key="7">
    <source>
        <dbReference type="Proteomes" id="UP000323067"/>
    </source>
</evidence>
<protein>
    <submittedName>
        <fullName evidence="6">Domain C-terminal</fullName>
    </submittedName>
</protein>
<gene>
    <name evidence="6" type="ORF">A9K55_005125</name>
</gene>
<reference evidence="6 7" key="1">
    <citation type="journal article" date="2017" name="BMC Genomics">
        <title>Chromosome level assembly and secondary metabolite potential of the parasitic fungus Cordyceps militaris.</title>
        <authorList>
            <person name="Kramer G.J."/>
            <person name="Nodwell J.R."/>
        </authorList>
    </citation>
    <scope>NUCLEOTIDE SEQUENCE [LARGE SCALE GENOMIC DNA]</scope>
    <source>
        <strain evidence="6 7">ATCC 34164</strain>
    </source>
</reference>
<feature type="transmembrane region" description="Helical" evidence="2">
    <location>
        <begin position="282"/>
        <end position="301"/>
    </location>
</feature>
<feature type="domain" description="DUF2427" evidence="4">
    <location>
        <begin position="54"/>
        <end position="150"/>
    </location>
</feature>
<dbReference type="Pfam" id="PF10348">
    <property type="entry name" value="DUF2427"/>
    <property type="match status" value="1"/>
</dbReference>
<feature type="domain" description="Protein YTP1-like C-terminal" evidence="5">
    <location>
        <begin position="287"/>
        <end position="571"/>
    </location>
</feature>
<keyword evidence="2" id="KW-0812">Transmembrane</keyword>
<feature type="transmembrane region" description="Helical" evidence="2">
    <location>
        <begin position="134"/>
        <end position="155"/>
    </location>
</feature>
<evidence type="ECO:0000256" key="1">
    <source>
        <dbReference type="SAM" id="MobiDB-lite"/>
    </source>
</evidence>
<evidence type="ECO:0000259" key="4">
    <source>
        <dbReference type="Pfam" id="PF10348"/>
    </source>
</evidence>
<dbReference type="InterPro" id="IPR018827">
    <property type="entry name" value="YTP1_C"/>
</dbReference>
<dbReference type="VEuPathDB" id="FungiDB:A9K55_005125"/>
<keyword evidence="3" id="KW-0732">Signal</keyword>
<dbReference type="EMBL" id="CP023325">
    <property type="protein sequence ID" value="ATY64791.1"/>
    <property type="molecule type" value="Genomic_DNA"/>
</dbReference>
<evidence type="ECO:0000313" key="6">
    <source>
        <dbReference type="EMBL" id="ATY64791.1"/>
    </source>
</evidence>
<feature type="transmembrane region" description="Helical" evidence="2">
    <location>
        <begin position="307"/>
        <end position="328"/>
    </location>
</feature>
<keyword evidence="2" id="KW-0472">Membrane</keyword>
<evidence type="ECO:0000256" key="2">
    <source>
        <dbReference type="SAM" id="Phobius"/>
    </source>
</evidence>
<dbReference type="InterPro" id="IPR018825">
    <property type="entry name" value="DUF2427"/>
</dbReference>
<dbReference type="OrthoDB" id="4005299at2759"/>
<feature type="transmembrane region" description="Helical" evidence="2">
    <location>
        <begin position="99"/>
        <end position="118"/>
    </location>
</feature>
<proteinExistence type="predicted"/>
<dbReference type="AlphaFoldDB" id="A0A2H4SNX6"/>
<evidence type="ECO:0000256" key="3">
    <source>
        <dbReference type="SAM" id="SignalP"/>
    </source>
</evidence>
<feature type="compositionally biased region" description="Low complexity" evidence="1">
    <location>
        <begin position="206"/>
        <end position="217"/>
    </location>
</feature>
<feature type="transmembrane region" description="Helical" evidence="2">
    <location>
        <begin position="483"/>
        <end position="500"/>
    </location>
</feature>
<keyword evidence="2" id="KW-1133">Transmembrane helix</keyword>
<feature type="transmembrane region" description="Helical" evidence="2">
    <location>
        <begin position="550"/>
        <end position="570"/>
    </location>
</feature>
<feature type="signal peptide" evidence="3">
    <location>
        <begin position="1"/>
        <end position="28"/>
    </location>
</feature>
<dbReference type="PANTHER" id="PTHR31685">
    <property type="entry name" value="INTEGRAL MEMBRANE PROTEIN (AFU_ORTHOLOGUE AFUA_6G12730)-RELATED"/>
    <property type="match status" value="1"/>
</dbReference>
<evidence type="ECO:0000259" key="5">
    <source>
        <dbReference type="Pfam" id="PF10355"/>
    </source>
</evidence>
<feature type="region of interest" description="Disordered" evidence="1">
    <location>
        <begin position="191"/>
        <end position="218"/>
    </location>
</feature>
<feature type="transmembrane region" description="Helical" evidence="2">
    <location>
        <begin position="512"/>
        <end position="530"/>
    </location>
</feature>
<accession>A0A2H4SNX6</accession>
<name>A0A2H4SNX6_CORMI</name>
<sequence>MSRTKSRAASHGLPIAFYFLAVALSALAHTDGTEGLQSHGSIIDKASTHNATDYPSTYFAYTHHVNIIYAHITIMVLAWVFVLPIAVMLSIAKSRHAPAVQFVFAAVNAVGVVLSAVYDASTPDLYPNNAHHKIGWIITWVGSAHVFVTFAGRFVNARNNSILNGSYQILHPFLALSGHGPAQNTQANYYRQQGCSPDDSGHGTVSQSPSARSSSVSTICADDTRFQSENSKEHGEDNDEFEHLPLSATAFPIKPPIVKMTRIVSHSVWKFVQLWCRVVDRVILPFGFVALTTGIVTFARFFEGNAIFGGLAHWIKGGVFFWLGLFNLGRWSGSFAELGWAWNLRPKTYDQSFCPSAEFVESSLILFYGSTNIFLEHLGGWGGEWTAQDLEHLAITVLFIGGGLCGMLIESTYIRDLLNTTSSIVPARFDSDEEREHIQVPETCEFSLNPIPALVILLLGIMMSSHHQTTMTASMVHQQWGTLLLWASVSRGLTYVLLYLRPPKSVFPSRPPTELLTSFGLIAGGIIFMASSTDTINGMIHYNLDAMFLYTLTMGLVGTLMSWEITALAVKGWAVRKELAPGS</sequence>
<feature type="transmembrane region" description="Helical" evidence="2">
    <location>
        <begin position="446"/>
        <end position="463"/>
    </location>
</feature>
<feature type="chain" id="PRO_5014188464" evidence="3">
    <location>
        <begin position="29"/>
        <end position="583"/>
    </location>
</feature>
<dbReference type="VEuPathDB" id="FungiDB:CCM_01198"/>
<feature type="transmembrane region" description="Helical" evidence="2">
    <location>
        <begin position="68"/>
        <end position="92"/>
    </location>
</feature>
<dbReference type="PANTHER" id="PTHR31685:SF3">
    <property type="entry name" value="INTEGRAL MEMBRANE PROTEIN (AFU_ORTHOLOGUE AFUA_6G12730)"/>
    <property type="match status" value="1"/>
</dbReference>
<organism evidence="6 7">
    <name type="scientific">Cordyceps militaris</name>
    <name type="common">Caterpillar fungus</name>
    <name type="synonym">Clavaria militaris</name>
    <dbReference type="NCBI Taxonomy" id="73501"/>
    <lineage>
        <taxon>Eukaryota</taxon>
        <taxon>Fungi</taxon>
        <taxon>Dikarya</taxon>
        <taxon>Ascomycota</taxon>
        <taxon>Pezizomycotina</taxon>
        <taxon>Sordariomycetes</taxon>
        <taxon>Hypocreomycetidae</taxon>
        <taxon>Hypocreales</taxon>
        <taxon>Cordycipitaceae</taxon>
        <taxon>Cordyceps</taxon>
    </lineage>
</organism>